<organism evidence="6 7">
    <name type="scientific">Sedimentibacter hydroxybenzoicus DSM 7310</name>
    <dbReference type="NCBI Taxonomy" id="1123245"/>
    <lineage>
        <taxon>Bacteria</taxon>
        <taxon>Bacillati</taxon>
        <taxon>Bacillota</taxon>
        <taxon>Tissierellia</taxon>
        <taxon>Sedimentibacter</taxon>
    </lineage>
</organism>
<evidence type="ECO:0000313" key="7">
    <source>
        <dbReference type="Proteomes" id="UP000611629"/>
    </source>
</evidence>
<dbReference type="InterPro" id="IPR036388">
    <property type="entry name" value="WH-like_DNA-bd_sf"/>
</dbReference>
<dbReference type="InterPro" id="IPR000847">
    <property type="entry name" value="LysR_HTH_N"/>
</dbReference>
<dbReference type="CDD" id="cd05466">
    <property type="entry name" value="PBP2_LTTR_substrate"/>
    <property type="match status" value="1"/>
</dbReference>
<dbReference type="InterPro" id="IPR036390">
    <property type="entry name" value="WH_DNA-bd_sf"/>
</dbReference>
<dbReference type="PANTHER" id="PTHR30126:SF64">
    <property type="entry name" value="HTH-TYPE TRANSCRIPTIONAL REGULATOR CITR"/>
    <property type="match status" value="1"/>
</dbReference>
<evidence type="ECO:0000256" key="3">
    <source>
        <dbReference type="ARBA" id="ARBA00023125"/>
    </source>
</evidence>
<keyword evidence="3" id="KW-0238">DNA-binding</keyword>
<dbReference type="Pfam" id="PF03466">
    <property type="entry name" value="LysR_substrate"/>
    <property type="match status" value="1"/>
</dbReference>
<feature type="domain" description="HTH lysR-type" evidence="5">
    <location>
        <begin position="1"/>
        <end position="58"/>
    </location>
</feature>
<dbReference type="EMBL" id="JACBNQ010000002">
    <property type="protein sequence ID" value="NYB73214.1"/>
    <property type="molecule type" value="Genomic_DNA"/>
</dbReference>
<name>A0A974BHE1_SEDHY</name>
<dbReference type="Proteomes" id="UP000611629">
    <property type="component" value="Unassembled WGS sequence"/>
</dbReference>
<dbReference type="PANTHER" id="PTHR30126">
    <property type="entry name" value="HTH-TYPE TRANSCRIPTIONAL REGULATOR"/>
    <property type="match status" value="1"/>
</dbReference>
<gene>
    <name evidence="6" type="ORF">HZF24_03575</name>
</gene>
<sequence>MNIEYLKTFVLLAENGSFSKTAKEQILVQSTVSSRISELEREVGQKLFVRNKNYSELTLAGKALFEYAEKIISLESSAIAQANLAGDYSERLIIGAVYSLYDSHLCNFIQSFMEENEDVSIRVVFGHSRRIISGLSNGSIDIGYSHNPYRNPGYVCTLFNEDDVLFVTGSQNKQFAQGIPVSKIKELPVYYSNFLYSTTHNWIFPKNKLFRLDIDIASKIIPFLKSGESYTFLPRKIIEPEINNGSVIEIPVLDGKIPPVQNYIIYKKEAEKSNAIQKWLKGTYCF</sequence>
<dbReference type="AlphaFoldDB" id="A0A974BHE1"/>
<evidence type="ECO:0000256" key="1">
    <source>
        <dbReference type="ARBA" id="ARBA00009437"/>
    </source>
</evidence>
<protein>
    <submittedName>
        <fullName evidence="6">LysR family transcriptional regulator</fullName>
    </submittedName>
</protein>
<evidence type="ECO:0000256" key="4">
    <source>
        <dbReference type="ARBA" id="ARBA00023163"/>
    </source>
</evidence>
<dbReference type="InterPro" id="IPR005119">
    <property type="entry name" value="LysR_subst-bd"/>
</dbReference>
<accession>A0A974BHE1</accession>
<dbReference type="Gene3D" id="1.10.10.10">
    <property type="entry name" value="Winged helix-like DNA-binding domain superfamily/Winged helix DNA-binding domain"/>
    <property type="match status" value="1"/>
</dbReference>
<reference evidence="6" key="1">
    <citation type="submission" date="2020-07" db="EMBL/GenBank/DDBJ databases">
        <title>Genomic analysis of a strain of Sedimentibacter Hydroxybenzoicus DSM7310.</title>
        <authorList>
            <person name="Ma S."/>
        </authorList>
    </citation>
    <scope>NUCLEOTIDE SEQUENCE</scope>
    <source>
        <strain evidence="6">DSM 7310</strain>
    </source>
</reference>
<dbReference type="SUPFAM" id="SSF53850">
    <property type="entry name" value="Periplasmic binding protein-like II"/>
    <property type="match status" value="1"/>
</dbReference>
<keyword evidence="2" id="KW-0805">Transcription regulation</keyword>
<dbReference type="PROSITE" id="PS50931">
    <property type="entry name" value="HTH_LYSR"/>
    <property type="match status" value="1"/>
</dbReference>
<dbReference type="Gene3D" id="3.40.190.290">
    <property type="match status" value="1"/>
</dbReference>
<dbReference type="RefSeq" id="WP_179236898.1">
    <property type="nucleotide sequence ID" value="NZ_JACBNQ010000002.1"/>
</dbReference>
<comment type="similarity">
    <text evidence="1">Belongs to the LysR transcriptional regulatory family.</text>
</comment>
<evidence type="ECO:0000259" key="5">
    <source>
        <dbReference type="PROSITE" id="PS50931"/>
    </source>
</evidence>
<keyword evidence="7" id="KW-1185">Reference proteome</keyword>
<dbReference type="GO" id="GO:0003700">
    <property type="term" value="F:DNA-binding transcription factor activity"/>
    <property type="evidence" value="ECO:0007669"/>
    <property type="project" value="InterPro"/>
</dbReference>
<proteinExistence type="inferred from homology"/>
<evidence type="ECO:0000313" key="6">
    <source>
        <dbReference type="EMBL" id="NYB73214.1"/>
    </source>
</evidence>
<evidence type="ECO:0000256" key="2">
    <source>
        <dbReference type="ARBA" id="ARBA00023015"/>
    </source>
</evidence>
<dbReference type="SUPFAM" id="SSF46785">
    <property type="entry name" value="Winged helix' DNA-binding domain"/>
    <property type="match status" value="1"/>
</dbReference>
<dbReference type="Pfam" id="PF00126">
    <property type="entry name" value="HTH_1"/>
    <property type="match status" value="1"/>
</dbReference>
<dbReference type="GO" id="GO:0000976">
    <property type="term" value="F:transcription cis-regulatory region binding"/>
    <property type="evidence" value="ECO:0007669"/>
    <property type="project" value="TreeGrafter"/>
</dbReference>
<comment type="caution">
    <text evidence="6">The sequence shown here is derived from an EMBL/GenBank/DDBJ whole genome shotgun (WGS) entry which is preliminary data.</text>
</comment>
<keyword evidence="4" id="KW-0804">Transcription</keyword>